<comment type="caution">
    <text evidence="2">The sequence shown here is derived from an EMBL/GenBank/DDBJ whole genome shotgun (WGS) entry which is preliminary data.</text>
</comment>
<evidence type="ECO:0000256" key="1">
    <source>
        <dbReference type="SAM" id="Phobius"/>
    </source>
</evidence>
<proteinExistence type="predicted"/>
<evidence type="ECO:0000313" key="2">
    <source>
        <dbReference type="EMBL" id="GFO41690.1"/>
    </source>
</evidence>
<sequence length="161" mass="17899">MDHSWQSSKSGRHTESLLNHFDLQVDIPDIFILIPLFISHITGCLRFLTVIERLTSDLWSEFSQVLGSNKLEFETTTIRDIGGTVYCQGTLDLQEAFCCKLKFETTTVEGVGGTLIEICRKPSVAGQGISENKVISDFQVFHQVSARTSALELSTEGSLQI</sequence>
<evidence type="ECO:0000313" key="3">
    <source>
        <dbReference type="Proteomes" id="UP000735302"/>
    </source>
</evidence>
<name>A0AAV4DCB4_9GAST</name>
<keyword evidence="3" id="KW-1185">Reference proteome</keyword>
<keyword evidence="1" id="KW-0812">Transmembrane</keyword>
<gene>
    <name evidence="2" type="ORF">PoB_006819500</name>
</gene>
<keyword evidence="1" id="KW-0472">Membrane</keyword>
<keyword evidence="1" id="KW-1133">Transmembrane helix</keyword>
<organism evidence="2 3">
    <name type="scientific">Plakobranchus ocellatus</name>
    <dbReference type="NCBI Taxonomy" id="259542"/>
    <lineage>
        <taxon>Eukaryota</taxon>
        <taxon>Metazoa</taxon>
        <taxon>Spiralia</taxon>
        <taxon>Lophotrochozoa</taxon>
        <taxon>Mollusca</taxon>
        <taxon>Gastropoda</taxon>
        <taxon>Heterobranchia</taxon>
        <taxon>Euthyneura</taxon>
        <taxon>Panpulmonata</taxon>
        <taxon>Sacoglossa</taxon>
        <taxon>Placobranchoidea</taxon>
        <taxon>Plakobranchidae</taxon>
        <taxon>Plakobranchus</taxon>
    </lineage>
</organism>
<feature type="transmembrane region" description="Helical" evidence="1">
    <location>
        <begin position="30"/>
        <end position="48"/>
    </location>
</feature>
<dbReference type="Proteomes" id="UP000735302">
    <property type="component" value="Unassembled WGS sequence"/>
</dbReference>
<accession>A0AAV4DCB4</accession>
<reference evidence="2 3" key="1">
    <citation type="journal article" date="2021" name="Elife">
        <title>Chloroplast acquisition without the gene transfer in kleptoplastic sea slugs, Plakobranchus ocellatus.</title>
        <authorList>
            <person name="Maeda T."/>
            <person name="Takahashi S."/>
            <person name="Yoshida T."/>
            <person name="Shimamura S."/>
            <person name="Takaki Y."/>
            <person name="Nagai Y."/>
            <person name="Toyoda A."/>
            <person name="Suzuki Y."/>
            <person name="Arimoto A."/>
            <person name="Ishii H."/>
            <person name="Satoh N."/>
            <person name="Nishiyama T."/>
            <person name="Hasebe M."/>
            <person name="Maruyama T."/>
            <person name="Minagawa J."/>
            <person name="Obokata J."/>
            <person name="Shigenobu S."/>
        </authorList>
    </citation>
    <scope>NUCLEOTIDE SEQUENCE [LARGE SCALE GENOMIC DNA]</scope>
</reference>
<protein>
    <submittedName>
        <fullName evidence="2">Uncharacterized protein</fullName>
    </submittedName>
</protein>
<dbReference type="AlphaFoldDB" id="A0AAV4DCB4"/>
<dbReference type="EMBL" id="BLXT01007705">
    <property type="protein sequence ID" value="GFO41690.1"/>
    <property type="molecule type" value="Genomic_DNA"/>
</dbReference>